<dbReference type="AlphaFoldDB" id="A0A9P1DX57"/>
<evidence type="ECO:0000256" key="1">
    <source>
        <dbReference type="SAM" id="MobiDB-lite"/>
    </source>
</evidence>
<keyword evidence="2" id="KW-0812">Transmembrane</keyword>
<dbReference type="EMBL" id="CAMXCT020006583">
    <property type="protein sequence ID" value="CAL1169788.1"/>
    <property type="molecule type" value="Genomic_DNA"/>
</dbReference>
<name>A0A9P1DX57_9DINO</name>
<reference evidence="4" key="2">
    <citation type="submission" date="2024-04" db="EMBL/GenBank/DDBJ databases">
        <authorList>
            <person name="Chen Y."/>
            <person name="Shah S."/>
            <person name="Dougan E. K."/>
            <person name="Thang M."/>
            <person name="Chan C."/>
        </authorList>
    </citation>
    <scope>NUCLEOTIDE SEQUENCE [LARGE SCALE GENOMIC DNA]</scope>
</reference>
<proteinExistence type="predicted"/>
<protein>
    <submittedName>
        <fullName evidence="3">Uncharacterized protein</fullName>
    </submittedName>
</protein>
<feature type="region of interest" description="Disordered" evidence="1">
    <location>
        <begin position="1"/>
        <end position="25"/>
    </location>
</feature>
<evidence type="ECO:0000313" key="3">
    <source>
        <dbReference type="EMBL" id="CAI4016413.1"/>
    </source>
</evidence>
<reference evidence="3" key="1">
    <citation type="submission" date="2022-10" db="EMBL/GenBank/DDBJ databases">
        <authorList>
            <person name="Chen Y."/>
            <person name="Dougan E. K."/>
            <person name="Chan C."/>
            <person name="Rhodes N."/>
            <person name="Thang M."/>
        </authorList>
    </citation>
    <scope>NUCLEOTIDE SEQUENCE</scope>
</reference>
<keyword evidence="2" id="KW-1133">Transmembrane helix</keyword>
<dbReference type="EMBL" id="CAMXCT030006583">
    <property type="protein sequence ID" value="CAL4803725.1"/>
    <property type="molecule type" value="Genomic_DNA"/>
</dbReference>
<dbReference type="OrthoDB" id="439225at2759"/>
<feature type="transmembrane region" description="Helical" evidence="2">
    <location>
        <begin position="186"/>
        <end position="209"/>
    </location>
</feature>
<keyword evidence="5" id="KW-1185">Reference proteome</keyword>
<sequence length="549" mass="60914">MHSEEAWECPSVPESPTKVHPETGNLEVPTGPTSFEVPVNLPGSVHSVLVHDGTDAKDKKKSKGPVDPGGKVCTVVVANDLPAALEIKFAEEAKVLYPKRYHKFRTAVTRDSVMQICLRDNPKISGSCQVSGALTLHASKSFGYFGVEARHFLENEKKQVQRERCLLLDRKKQMEKELAIERREHVLWYFPFIVLCTLLGIGLLALCIVVEPQGPVSSVGLSSAVVVLLCCLGLCGSNFQIFGARFNSGLLKWLAFHAGSAFFFLAALGAAAAIARYIFAGYWWAGLSAGLPCCCISGLMGLYFSRTSLEENIKREEDDDKQSVAERTIVFHGSILEGKGPCVSSWPGKYESAWDVLVTGSRKGNVSAAVVFLPEGSEHFGCHDPIPEEENLEGSCWCIPVYGEQKRWGCRWWTKWMNNIEEAVRQGAELEVYFFAGMVGKGKVENFSMAGKEHLRREAIQGKLKQFLKSSEFQAIDRGIECLWKEPRSDGSSQYSREVHRLFLASLSEEDRKLLQASEGLGNSQKAEVAWLERKGFAYTERDVSAWLA</sequence>
<evidence type="ECO:0000256" key="2">
    <source>
        <dbReference type="SAM" id="Phobius"/>
    </source>
</evidence>
<comment type="caution">
    <text evidence="3">The sequence shown here is derived from an EMBL/GenBank/DDBJ whole genome shotgun (WGS) entry which is preliminary data.</text>
</comment>
<dbReference type="EMBL" id="CAMXCT010006583">
    <property type="protein sequence ID" value="CAI4016413.1"/>
    <property type="molecule type" value="Genomic_DNA"/>
</dbReference>
<accession>A0A9P1DX57</accession>
<keyword evidence="2" id="KW-0472">Membrane</keyword>
<evidence type="ECO:0000313" key="4">
    <source>
        <dbReference type="EMBL" id="CAL1169788.1"/>
    </source>
</evidence>
<feature type="transmembrane region" description="Helical" evidence="2">
    <location>
        <begin position="281"/>
        <end position="305"/>
    </location>
</feature>
<organism evidence="3">
    <name type="scientific">Cladocopium goreaui</name>
    <dbReference type="NCBI Taxonomy" id="2562237"/>
    <lineage>
        <taxon>Eukaryota</taxon>
        <taxon>Sar</taxon>
        <taxon>Alveolata</taxon>
        <taxon>Dinophyceae</taxon>
        <taxon>Suessiales</taxon>
        <taxon>Symbiodiniaceae</taxon>
        <taxon>Cladocopium</taxon>
    </lineage>
</organism>
<dbReference type="Proteomes" id="UP001152797">
    <property type="component" value="Unassembled WGS sequence"/>
</dbReference>
<gene>
    <name evidence="3" type="ORF">C1SCF055_LOCUS41159</name>
</gene>
<feature type="transmembrane region" description="Helical" evidence="2">
    <location>
        <begin position="254"/>
        <end position="275"/>
    </location>
</feature>
<feature type="transmembrane region" description="Helical" evidence="2">
    <location>
        <begin position="221"/>
        <end position="242"/>
    </location>
</feature>
<evidence type="ECO:0000313" key="5">
    <source>
        <dbReference type="Proteomes" id="UP001152797"/>
    </source>
</evidence>